<accession>A0ABW0S057</accession>
<evidence type="ECO:0000313" key="2">
    <source>
        <dbReference type="Proteomes" id="UP001596086"/>
    </source>
</evidence>
<dbReference type="Proteomes" id="UP001596086">
    <property type="component" value="Unassembled WGS sequence"/>
</dbReference>
<dbReference type="RefSeq" id="WP_379772631.1">
    <property type="nucleotide sequence ID" value="NZ_JBHSMZ010000014.1"/>
</dbReference>
<evidence type="ECO:0000313" key="1">
    <source>
        <dbReference type="EMBL" id="MFC5550279.1"/>
    </source>
</evidence>
<sequence length="116" mass="13192">MQNTPPASTPMPTLDTPLCAREFPGFELDFKLPEGFEDTSWHNEEMPSFDKPQANGTVLRLWVDYADRSKSRATDDEPYFRFSLARYTADMDWIGHTGFASTPDEALELIAQNDIV</sequence>
<keyword evidence="2" id="KW-1185">Reference proteome</keyword>
<organism evidence="1 2">
    <name type="scientific">Massilia aerilata</name>
    <dbReference type="NCBI Taxonomy" id="453817"/>
    <lineage>
        <taxon>Bacteria</taxon>
        <taxon>Pseudomonadati</taxon>
        <taxon>Pseudomonadota</taxon>
        <taxon>Betaproteobacteria</taxon>
        <taxon>Burkholderiales</taxon>
        <taxon>Oxalobacteraceae</taxon>
        <taxon>Telluria group</taxon>
        <taxon>Massilia</taxon>
    </lineage>
</organism>
<reference evidence="2" key="1">
    <citation type="journal article" date="2019" name="Int. J. Syst. Evol. Microbiol.">
        <title>The Global Catalogue of Microorganisms (GCM) 10K type strain sequencing project: providing services to taxonomists for standard genome sequencing and annotation.</title>
        <authorList>
            <consortium name="The Broad Institute Genomics Platform"/>
            <consortium name="The Broad Institute Genome Sequencing Center for Infectious Disease"/>
            <person name="Wu L."/>
            <person name="Ma J."/>
        </authorList>
    </citation>
    <scope>NUCLEOTIDE SEQUENCE [LARGE SCALE GENOMIC DNA]</scope>
    <source>
        <strain evidence="2">CGMCC 4.5798</strain>
    </source>
</reference>
<proteinExistence type="predicted"/>
<dbReference type="EMBL" id="JBHSMZ010000014">
    <property type="protein sequence ID" value="MFC5550279.1"/>
    <property type="molecule type" value="Genomic_DNA"/>
</dbReference>
<protein>
    <submittedName>
        <fullName evidence="1">Uncharacterized protein</fullName>
    </submittedName>
</protein>
<comment type="caution">
    <text evidence="1">The sequence shown here is derived from an EMBL/GenBank/DDBJ whole genome shotgun (WGS) entry which is preliminary data.</text>
</comment>
<gene>
    <name evidence="1" type="ORF">ACFPO9_17320</name>
</gene>
<name>A0ABW0S057_9BURK</name>